<name>A0A8B7PNR2_HYAAZ</name>
<evidence type="ECO:0000313" key="2">
    <source>
        <dbReference type="RefSeq" id="XP_018026967.1"/>
    </source>
</evidence>
<dbReference type="InterPro" id="IPR042266">
    <property type="entry name" value="PPPDE_sf"/>
</dbReference>
<evidence type="ECO:0000313" key="3">
    <source>
        <dbReference type="RefSeq" id="XP_047737619.1"/>
    </source>
</evidence>
<reference evidence="2 3" key="1">
    <citation type="submission" date="2025-04" db="UniProtKB">
        <authorList>
            <consortium name="RefSeq"/>
        </authorList>
    </citation>
    <scope>IDENTIFICATION</scope>
    <source>
        <tissue evidence="2 3">Whole organism</tissue>
    </source>
</reference>
<protein>
    <submittedName>
        <fullName evidence="2 3">Uncharacterized protein LOC108682333</fullName>
    </submittedName>
</protein>
<dbReference type="Proteomes" id="UP000694843">
    <property type="component" value="Unplaced"/>
</dbReference>
<dbReference type="GeneID" id="108682333"/>
<dbReference type="KEGG" id="hazt:108682333"/>
<evidence type="ECO:0000313" key="1">
    <source>
        <dbReference type="Proteomes" id="UP000694843"/>
    </source>
</evidence>
<gene>
    <name evidence="2 3" type="primary">LOC108682333</name>
</gene>
<dbReference type="OrthoDB" id="6381337at2759"/>
<dbReference type="RefSeq" id="XP_047737619.1">
    <property type="nucleotide sequence ID" value="XM_047881663.1"/>
</dbReference>
<dbReference type="AlphaFoldDB" id="A0A8B7PNR2"/>
<sequence>MPSLRSSASLSSAIADIPSGVEGFTLDIDGHLLEISSNGDSATKIIFAELETGVMLKISLKQLWEVMKSCAKVDGELLGAVDEYKAPLNAGPLSPKPNSYLFKKGAYHEFITIRVGQAWWSFERLKEGILVQRSCEKEEVIRKSIKIYRYGKNILLKNIPSKSLGLIKKLKTVENLISSLELVFKVIIGERYHLRERNCQHFVARVLRKLGFKWNMSILGSFLDQFINNLKIKQISSR</sequence>
<accession>A0A8B7PNR2</accession>
<dbReference type="Gene3D" id="3.90.1720.30">
    <property type="entry name" value="PPPDE domains"/>
    <property type="match status" value="1"/>
</dbReference>
<dbReference type="RefSeq" id="XP_018026967.1">
    <property type="nucleotide sequence ID" value="XM_018171478.2"/>
</dbReference>
<proteinExistence type="predicted"/>
<keyword evidence="1" id="KW-1185">Reference proteome</keyword>
<organism evidence="1 2">
    <name type="scientific">Hyalella azteca</name>
    <name type="common">Amphipod</name>
    <dbReference type="NCBI Taxonomy" id="294128"/>
    <lineage>
        <taxon>Eukaryota</taxon>
        <taxon>Metazoa</taxon>
        <taxon>Ecdysozoa</taxon>
        <taxon>Arthropoda</taxon>
        <taxon>Crustacea</taxon>
        <taxon>Multicrustacea</taxon>
        <taxon>Malacostraca</taxon>
        <taxon>Eumalacostraca</taxon>
        <taxon>Peracarida</taxon>
        <taxon>Amphipoda</taxon>
        <taxon>Senticaudata</taxon>
        <taxon>Talitrida</taxon>
        <taxon>Talitroidea</taxon>
        <taxon>Hyalellidae</taxon>
        <taxon>Hyalella</taxon>
    </lineage>
</organism>